<organism evidence="9 10">
    <name type="scientific">Alicyclobacillus acidoterrestris (strain ATCC 49025 / DSM 3922 / CIP 106132 / NCIMB 13137 / GD3B)</name>
    <dbReference type="NCBI Taxonomy" id="1356854"/>
    <lineage>
        <taxon>Bacteria</taxon>
        <taxon>Bacillati</taxon>
        <taxon>Bacillota</taxon>
        <taxon>Bacilli</taxon>
        <taxon>Bacillales</taxon>
        <taxon>Alicyclobacillaceae</taxon>
        <taxon>Alicyclobacillus</taxon>
    </lineage>
</organism>
<protein>
    <recommendedName>
        <fullName evidence="3 8">Cysteine desulfurase</fullName>
        <ecNumber evidence="3 8">2.8.1.7</ecNumber>
    </recommendedName>
</protein>
<dbReference type="PANTHER" id="PTHR43586:SF8">
    <property type="entry name" value="CYSTEINE DESULFURASE 1, CHLOROPLASTIC"/>
    <property type="match status" value="1"/>
</dbReference>
<evidence type="ECO:0000256" key="2">
    <source>
        <dbReference type="ARBA" id="ARBA00010447"/>
    </source>
</evidence>
<proteinExistence type="inferred from homology"/>
<dbReference type="PROSITE" id="PS00595">
    <property type="entry name" value="AA_TRANSFER_CLASS_5"/>
    <property type="match status" value="1"/>
</dbReference>
<dbReference type="CDD" id="cd06453">
    <property type="entry name" value="SufS_like"/>
    <property type="match status" value="1"/>
</dbReference>
<dbReference type="Gene3D" id="3.90.1150.10">
    <property type="entry name" value="Aspartate Aminotransferase, domain 1"/>
    <property type="match status" value="1"/>
</dbReference>
<dbReference type="InterPro" id="IPR015422">
    <property type="entry name" value="PyrdxlP-dep_Trfase_small"/>
</dbReference>
<reference evidence="10" key="1">
    <citation type="journal article" date="2022" name="G3 (Bethesda)">
        <title>Unveiling the complete genome sequence of Alicyclobacillus acidoterrestris DSM 3922T, a taint-producing strain.</title>
        <authorList>
            <person name="Leonardo I.C."/>
            <person name="Barreto Crespo M.T."/>
            <person name="Gaspar F.B."/>
        </authorList>
    </citation>
    <scope>NUCLEOTIDE SEQUENCE [LARGE SCALE GENOMIC DNA]</scope>
    <source>
        <strain evidence="10">DSM 3922</strain>
    </source>
</reference>
<dbReference type="KEGG" id="aaco:K1I37_07705"/>
<evidence type="ECO:0000256" key="7">
    <source>
        <dbReference type="RuleBase" id="RU004504"/>
    </source>
</evidence>
<accession>T0D4H6</accession>
<dbReference type="SUPFAM" id="SSF53383">
    <property type="entry name" value="PLP-dependent transferases"/>
    <property type="match status" value="1"/>
</dbReference>
<evidence type="ECO:0000256" key="6">
    <source>
        <dbReference type="ARBA" id="ARBA00050776"/>
    </source>
</evidence>
<dbReference type="InterPro" id="IPR015424">
    <property type="entry name" value="PyrdxlP-dep_Trfase"/>
</dbReference>
<comment type="catalytic activity">
    <reaction evidence="6 8">
        <text>(sulfur carrier)-H + L-cysteine = (sulfur carrier)-SH + L-alanine</text>
        <dbReference type="Rhea" id="RHEA:43892"/>
        <dbReference type="Rhea" id="RHEA-COMP:14737"/>
        <dbReference type="Rhea" id="RHEA-COMP:14739"/>
        <dbReference type="ChEBI" id="CHEBI:29917"/>
        <dbReference type="ChEBI" id="CHEBI:35235"/>
        <dbReference type="ChEBI" id="CHEBI:57972"/>
        <dbReference type="ChEBI" id="CHEBI:64428"/>
        <dbReference type="EC" id="2.8.1.7"/>
    </reaction>
</comment>
<dbReference type="PANTHER" id="PTHR43586">
    <property type="entry name" value="CYSTEINE DESULFURASE"/>
    <property type="match status" value="1"/>
</dbReference>
<dbReference type="Pfam" id="PF00266">
    <property type="entry name" value="Aminotran_5"/>
    <property type="match status" value="1"/>
</dbReference>
<dbReference type="GO" id="GO:0006534">
    <property type="term" value="P:cysteine metabolic process"/>
    <property type="evidence" value="ECO:0007669"/>
    <property type="project" value="UniProtKB-UniRule"/>
</dbReference>
<sequence length="410" mass="44735">MNPIEIRKDFPIFEEKINGHPLVYLDSAATSQKPRQVLDVLKRYYEHENSNVHRGVHTLGTRATESYEQAREKVATFIHAPSANQVVFTRGTTESLNMIAYGYARTRFQAGDEIVLPPSEHHSNLIPWQQVARATGASIKYLPLQPDGTIRLEDVEAAVTDKTKLVAIAHVSNVLGTINPVKEIAEIAHRHGAIMVVDGAQSVPHMPIDVVELDCDFLAFSGHKMCGPTGIGVLYGKKELLEQMEPTYFGGEMIDVVELYESTWKEAPWKFEGGTPIIAGAIGLGAAVDYLSAIGLDAVAEHDAKLANLAMERLQAIDGIDVYGPPAGVHRGGLVTFNLRGVHPHDVATVLDTQGVAVRAGHHCAQPLMRILGVGSTARASFYLYNTEDDVEHLVEALQQAKEFFGHAIG</sequence>
<name>T0D4H6_ALIAG</name>
<dbReference type="STRING" id="1356854.N007_10380"/>
<dbReference type="InterPro" id="IPR010970">
    <property type="entry name" value="Cys_dSase_SufS"/>
</dbReference>
<dbReference type="Proteomes" id="UP000829401">
    <property type="component" value="Chromosome"/>
</dbReference>
<accession>A0A9E7CRS3</accession>
<comment type="similarity">
    <text evidence="2 8">Belongs to the class-V pyridoxal-phosphate-dependent aminotransferase family. Csd subfamily.</text>
</comment>
<evidence type="ECO:0000256" key="8">
    <source>
        <dbReference type="RuleBase" id="RU004506"/>
    </source>
</evidence>
<keyword evidence="10" id="KW-1185">Reference proteome</keyword>
<evidence type="ECO:0000256" key="1">
    <source>
        <dbReference type="ARBA" id="ARBA00001933"/>
    </source>
</evidence>
<dbReference type="InterPro" id="IPR016454">
    <property type="entry name" value="Cysteine_dSase"/>
</dbReference>
<dbReference type="EC" id="2.8.1.7" evidence="3 8"/>
<dbReference type="EMBL" id="CP080467">
    <property type="protein sequence ID" value="UNO50349.1"/>
    <property type="molecule type" value="Genomic_DNA"/>
</dbReference>
<dbReference type="InterPro" id="IPR020578">
    <property type="entry name" value="Aminotrans_V_PyrdxlP_BS"/>
</dbReference>
<dbReference type="GO" id="GO:0030170">
    <property type="term" value="F:pyridoxal phosphate binding"/>
    <property type="evidence" value="ECO:0007669"/>
    <property type="project" value="UniProtKB-UniRule"/>
</dbReference>
<dbReference type="InterPro" id="IPR000192">
    <property type="entry name" value="Aminotrans_V_dom"/>
</dbReference>
<evidence type="ECO:0000256" key="4">
    <source>
        <dbReference type="ARBA" id="ARBA00022679"/>
    </source>
</evidence>
<dbReference type="Gene3D" id="3.40.640.10">
    <property type="entry name" value="Type I PLP-dependent aspartate aminotransferase-like (Major domain)"/>
    <property type="match status" value="1"/>
</dbReference>
<dbReference type="NCBIfam" id="TIGR01979">
    <property type="entry name" value="sufS"/>
    <property type="match status" value="1"/>
</dbReference>
<evidence type="ECO:0000313" key="9">
    <source>
        <dbReference type="EMBL" id="UNO50349.1"/>
    </source>
</evidence>
<dbReference type="GO" id="GO:0031071">
    <property type="term" value="F:cysteine desulfurase activity"/>
    <property type="evidence" value="ECO:0007669"/>
    <property type="project" value="UniProtKB-UniRule"/>
</dbReference>
<dbReference type="eggNOG" id="COG0520">
    <property type="taxonomic scope" value="Bacteria"/>
</dbReference>
<evidence type="ECO:0000256" key="3">
    <source>
        <dbReference type="ARBA" id="ARBA00012239"/>
    </source>
</evidence>
<evidence type="ECO:0000256" key="5">
    <source>
        <dbReference type="ARBA" id="ARBA00022898"/>
    </source>
</evidence>
<comment type="function">
    <text evidence="8">Catalyzes the removal of elemental sulfur and selenium atoms from L-cysteine, L-cystine, L-selenocysteine, and L-selenocystine to produce L-alanine.</text>
</comment>
<dbReference type="RefSeq" id="WP_021297129.1">
    <property type="nucleotide sequence ID" value="NZ_AURB01000145.1"/>
</dbReference>
<gene>
    <name evidence="9" type="ORF">K1I37_07705</name>
</gene>
<keyword evidence="4 8" id="KW-0808">Transferase</keyword>
<dbReference type="InterPro" id="IPR015421">
    <property type="entry name" value="PyrdxlP-dep_Trfase_major"/>
</dbReference>
<keyword evidence="5 8" id="KW-0663">Pyridoxal phosphate</keyword>
<comment type="cofactor">
    <cofactor evidence="1 7">
        <name>pyridoxal 5'-phosphate</name>
        <dbReference type="ChEBI" id="CHEBI:597326"/>
    </cofactor>
</comment>
<dbReference type="AlphaFoldDB" id="T0D4H6"/>
<dbReference type="PIRSF" id="PIRSF005572">
    <property type="entry name" value="NifS"/>
    <property type="match status" value="1"/>
</dbReference>
<dbReference type="OrthoDB" id="9804366at2"/>
<evidence type="ECO:0000313" key="10">
    <source>
        <dbReference type="Proteomes" id="UP000829401"/>
    </source>
</evidence>